<evidence type="ECO:0000313" key="2">
    <source>
        <dbReference type="Proteomes" id="UP001600894"/>
    </source>
</evidence>
<accession>A0ABQ0ASK2</accession>
<sequence>MKIQSGFSMENWITFFGSEGLEIAALLEFRFCGKLTILATQRPLLRLKQTQKWNLYM</sequence>
<organism evidence="1 2">
    <name type="scientific">Enterocloster alcoholdehydrogenati</name>
    <dbReference type="NCBI Taxonomy" id="2547410"/>
    <lineage>
        <taxon>Bacteria</taxon>
        <taxon>Bacillati</taxon>
        <taxon>Bacillota</taxon>
        <taxon>Clostridia</taxon>
        <taxon>Lachnospirales</taxon>
        <taxon>Lachnospiraceae</taxon>
        <taxon>Enterocloster</taxon>
    </lineage>
</organism>
<evidence type="ECO:0000313" key="1">
    <source>
        <dbReference type="EMBL" id="GAA6267015.1"/>
    </source>
</evidence>
<gene>
    <name evidence="1" type="ORF">F130042H8_00750</name>
</gene>
<protein>
    <submittedName>
        <fullName evidence="1">Uncharacterized protein</fullName>
    </submittedName>
</protein>
<dbReference type="EMBL" id="BAABXL010000001">
    <property type="protein sequence ID" value="GAA6267015.1"/>
    <property type="molecule type" value="Genomic_DNA"/>
</dbReference>
<comment type="caution">
    <text evidence="1">The sequence shown here is derived from an EMBL/GenBank/DDBJ whole genome shotgun (WGS) entry which is preliminary data.</text>
</comment>
<proteinExistence type="predicted"/>
<dbReference type="Proteomes" id="UP001600894">
    <property type="component" value="Unassembled WGS sequence"/>
</dbReference>
<name>A0ABQ0ASK2_9FIRM</name>
<keyword evidence="2" id="KW-1185">Reference proteome</keyword>
<reference evidence="1 2" key="1">
    <citation type="submission" date="2024-04" db="EMBL/GenBank/DDBJ databases">
        <title>Defined microbial consortia suppress multidrug-resistant proinflammatory Enterobacteriaceae via ecological control.</title>
        <authorList>
            <person name="Furuichi M."/>
            <person name="Kawaguchi T."/>
            <person name="Pust M."/>
            <person name="Yasuma K."/>
            <person name="Plichta D."/>
            <person name="Hasegawa N."/>
            <person name="Ohya T."/>
            <person name="Bhattarai S."/>
            <person name="Sasajima S."/>
            <person name="Aoto Y."/>
            <person name="Tuganbaev T."/>
            <person name="Yaginuma M."/>
            <person name="Ueda M."/>
            <person name="Okahashi N."/>
            <person name="Amafuji K."/>
            <person name="Kiridooshi Y."/>
            <person name="Sugita K."/>
            <person name="Strazar M."/>
            <person name="Skelly A."/>
            <person name="Suda W."/>
            <person name="Hattori M."/>
            <person name="Nakamoto N."/>
            <person name="Caballero S."/>
            <person name="Norman J."/>
            <person name="Olle B."/>
            <person name="Tanoue T."/>
            <person name="Arita M."/>
            <person name="Bucci V."/>
            <person name="Atarashi K."/>
            <person name="Xavier R."/>
            <person name="Honda K."/>
        </authorList>
    </citation>
    <scope>NUCLEOTIDE SEQUENCE [LARGE SCALE GENOMIC DNA]</scope>
    <source>
        <strain evidence="2">f13</strain>
    </source>
</reference>